<dbReference type="RefSeq" id="WP_228351608.1">
    <property type="nucleotide sequence ID" value="NZ_JACEGA010000001.1"/>
</dbReference>
<organism evidence="2 3">
    <name type="scientific">Variimorphobacter saccharofermentans</name>
    <dbReference type="NCBI Taxonomy" id="2755051"/>
    <lineage>
        <taxon>Bacteria</taxon>
        <taxon>Bacillati</taxon>
        <taxon>Bacillota</taxon>
        <taxon>Clostridia</taxon>
        <taxon>Lachnospirales</taxon>
        <taxon>Lachnospiraceae</taxon>
        <taxon>Variimorphobacter</taxon>
    </lineage>
</organism>
<evidence type="ECO:0000256" key="1">
    <source>
        <dbReference type="SAM" id="Phobius"/>
    </source>
</evidence>
<name>A0A839JX66_9FIRM</name>
<dbReference type="AlphaFoldDB" id="A0A839JX66"/>
<dbReference type="EMBL" id="JACEGA010000001">
    <property type="protein sequence ID" value="MBB2181864.1"/>
    <property type="molecule type" value="Genomic_DNA"/>
</dbReference>
<reference evidence="2 3" key="1">
    <citation type="submission" date="2020-07" db="EMBL/GenBank/DDBJ databases">
        <title>Characterization and genome sequencing of isolate MD1, a novel member within the family Lachnospiraceae.</title>
        <authorList>
            <person name="Rettenmaier R."/>
            <person name="Di Bello L."/>
            <person name="Zinser C."/>
            <person name="Scheitz K."/>
            <person name="Liebl W."/>
            <person name="Zverlov V."/>
        </authorList>
    </citation>
    <scope>NUCLEOTIDE SEQUENCE [LARGE SCALE GENOMIC DNA]</scope>
    <source>
        <strain evidence="2 3">MD1</strain>
    </source>
</reference>
<feature type="transmembrane region" description="Helical" evidence="1">
    <location>
        <begin position="33"/>
        <end position="52"/>
    </location>
</feature>
<proteinExistence type="predicted"/>
<comment type="caution">
    <text evidence="2">The sequence shown here is derived from an EMBL/GenBank/DDBJ whole genome shotgun (WGS) entry which is preliminary data.</text>
</comment>
<keyword evidence="1" id="KW-0812">Transmembrane</keyword>
<sequence length="57" mass="6279">MKKIFSGIGLVLLTILKWIGLIILGAVRLILELAKVILLLFGFVARIFLAFVRVGTP</sequence>
<keyword evidence="1" id="KW-1133">Transmembrane helix</keyword>
<feature type="transmembrane region" description="Helical" evidence="1">
    <location>
        <begin position="7"/>
        <end position="27"/>
    </location>
</feature>
<keyword evidence="1" id="KW-0472">Membrane</keyword>
<keyword evidence="3" id="KW-1185">Reference proteome</keyword>
<evidence type="ECO:0000313" key="2">
    <source>
        <dbReference type="EMBL" id="MBB2181864.1"/>
    </source>
</evidence>
<dbReference type="Proteomes" id="UP000574276">
    <property type="component" value="Unassembled WGS sequence"/>
</dbReference>
<evidence type="ECO:0000313" key="3">
    <source>
        <dbReference type="Proteomes" id="UP000574276"/>
    </source>
</evidence>
<gene>
    <name evidence="2" type="ORF">H0486_03115</name>
</gene>
<accession>A0A839JX66</accession>
<protein>
    <submittedName>
        <fullName evidence="2">Uncharacterized protein</fullName>
    </submittedName>
</protein>